<dbReference type="OrthoDB" id="4119964at2"/>
<sequence length="293" mass="34494">MSFYKYVSAENGLKILDGTIRFTQPNAFNDPFELVPEFYCPDELGDIEIEFDIFGKDDDFKLSELDDLMVSNDFQARNIVKQFSEKIGILCLSKQEDSLLMWSHYADEYKGVVFEFDCTHKFFEGHFEIKYLKKRKRINIEDFIAAKKPIPISILCSKSEEWQYEKEERVVRSLVNCRQVGTDVNQYPILIMDIPLEAIKSITFGERTTIENQKLIWEKIKHTNIELKLAALANNEFKFRYDIIKYNVPFPKMNPVINPRTAQIFLDEKGYLGEIAKYMYENHHMSRIVNLTL</sequence>
<dbReference type="InterPro" id="IPR021352">
    <property type="entry name" value="DUF2971"/>
</dbReference>
<name>A0A4R0EHN9_9GAMM</name>
<dbReference type="Pfam" id="PF11185">
    <property type="entry name" value="DUF2971"/>
    <property type="match status" value="1"/>
</dbReference>
<proteinExistence type="predicted"/>
<dbReference type="EMBL" id="SJOA01000023">
    <property type="protein sequence ID" value="TCB56194.1"/>
    <property type="molecule type" value="Genomic_DNA"/>
</dbReference>
<organism evidence="1 2">
    <name type="scientific">Acinetobacter terrae</name>
    <dbReference type="NCBI Taxonomy" id="2731247"/>
    <lineage>
        <taxon>Bacteria</taxon>
        <taxon>Pseudomonadati</taxon>
        <taxon>Pseudomonadota</taxon>
        <taxon>Gammaproteobacteria</taxon>
        <taxon>Moraxellales</taxon>
        <taxon>Moraxellaceae</taxon>
        <taxon>Acinetobacter</taxon>
        <taxon>Acinetobacter Taxon 24</taxon>
    </lineage>
</organism>
<dbReference type="RefSeq" id="WP_131271929.1">
    <property type="nucleotide sequence ID" value="NZ_SJOA01000023.1"/>
</dbReference>
<protein>
    <submittedName>
        <fullName evidence="1">DUF2971 domain-containing protein</fullName>
    </submittedName>
</protein>
<dbReference type="AlphaFoldDB" id="A0A4R0EHN9"/>
<reference evidence="1 2" key="1">
    <citation type="submission" date="2019-02" db="EMBL/GenBank/DDBJ databases">
        <title>High diversity of culturable Acinetobacter species in natural soil and water ecosystems.</title>
        <authorList>
            <person name="Radolfova-Krizova L."/>
            <person name="Nemec A."/>
        </authorList>
    </citation>
    <scope>NUCLEOTIDE SEQUENCE [LARGE SCALE GENOMIC DNA]</scope>
    <source>
        <strain evidence="1 2">ANC 4281</strain>
    </source>
</reference>
<dbReference type="Proteomes" id="UP000291380">
    <property type="component" value="Unassembled WGS sequence"/>
</dbReference>
<accession>A0A4R0EHN9</accession>
<evidence type="ECO:0000313" key="2">
    <source>
        <dbReference type="Proteomes" id="UP000291380"/>
    </source>
</evidence>
<comment type="caution">
    <text evidence="1">The sequence shown here is derived from an EMBL/GenBank/DDBJ whole genome shotgun (WGS) entry which is preliminary data.</text>
</comment>
<evidence type="ECO:0000313" key="1">
    <source>
        <dbReference type="EMBL" id="TCB56194.1"/>
    </source>
</evidence>
<gene>
    <name evidence="1" type="ORF">E0H85_14215</name>
</gene>